<evidence type="ECO:0000313" key="3">
    <source>
        <dbReference type="EMBL" id="EJN57461.1"/>
    </source>
</evidence>
<proteinExistence type="predicted"/>
<keyword evidence="1" id="KW-0472">Membrane</keyword>
<reference evidence="3 4" key="1">
    <citation type="journal article" date="2012" name="J. Bacteriol.">
        <title>Draft Genome Sequence of the Extremely Halophilic Archaeon Halogranum salarium B-1T.</title>
        <authorList>
            <person name="Kim K.K."/>
            <person name="Lee K.C."/>
            <person name="Lee J.S."/>
        </authorList>
    </citation>
    <scope>NUCLEOTIDE SEQUENCE [LARGE SCALE GENOMIC DNA]</scope>
    <source>
        <strain evidence="3 4">B-1</strain>
    </source>
</reference>
<feature type="domain" description="DUF7344" evidence="2">
    <location>
        <begin position="2"/>
        <end position="83"/>
    </location>
</feature>
<feature type="transmembrane region" description="Helical" evidence="1">
    <location>
        <begin position="120"/>
        <end position="139"/>
    </location>
</feature>
<dbReference type="Proteomes" id="UP000007813">
    <property type="component" value="Unassembled WGS sequence"/>
</dbReference>
<evidence type="ECO:0000313" key="4">
    <source>
        <dbReference type="Proteomes" id="UP000007813"/>
    </source>
</evidence>
<gene>
    <name evidence="3" type="ORF">HSB1_41490</name>
</gene>
<dbReference type="Pfam" id="PF24035">
    <property type="entry name" value="DUF7344"/>
    <property type="match status" value="1"/>
</dbReference>
<keyword evidence="1" id="KW-1133">Transmembrane helix</keyword>
<name>J3JDG2_9EURY</name>
<keyword evidence="1" id="KW-0812">Transmembrane</keyword>
<dbReference type="InterPro" id="IPR055768">
    <property type="entry name" value="DUF7344"/>
</dbReference>
<evidence type="ECO:0000256" key="1">
    <source>
        <dbReference type="SAM" id="Phobius"/>
    </source>
</evidence>
<sequence length="171" mass="18667">MFHLLQNARRRGVVRYLSERDDDEVYEMRDIAAQVAAWENEKPIAQLDSAERQRVYISLYQGHLPKLAEKGVIEYNQSRGRVEPTPLLAQLESYVTTDTDAGVQSTSPQTKASTDDSKSLKYYSGATAVSVALFVATMLGLAPAVIAGSLATIITGLFGVTTLGVTSRAIR</sequence>
<organism evidence="3 4">
    <name type="scientific">Halogranum salarium B-1</name>
    <dbReference type="NCBI Taxonomy" id="1210908"/>
    <lineage>
        <taxon>Archaea</taxon>
        <taxon>Methanobacteriati</taxon>
        <taxon>Methanobacteriota</taxon>
        <taxon>Stenosarchaea group</taxon>
        <taxon>Halobacteria</taxon>
        <taxon>Halobacteriales</taxon>
        <taxon>Haloferacaceae</taxon>
    </lineage>
</organism>
<comment type="caution">
    <text evidence="3">The sequence shown here is derived from an EMBL/GenBank/DDBJ whole genome shotgun (WGS) entry which is preliminary data.</text>
</comment>
<dbReference type="eggNOG" id="arCOG03828">
    <property type="taxonomic scope" value="Archaea"/>
</dbReference>
<dbReference type="EMBL" id="ALJD01000013">
    <property type="protein sequence ID" value="EJN57461.1"/>
    <property type="molecule type" value="Genomic_DNA"/>
</dbReference>
<evidence type="ECO:0000259" key="2">
    <source>
        <dbReference type="Pfam" id="PF24035"/>
    </source>
</evidence>
<protein>
    <recommendedName>
        <fullName evidence="2">DUF7344 domain-containing protein</fullName>
    </recommendedName>
</protein>
<feature type="transmembrane region" description="Helical" evidence="1">
    <location>
        <begin position="145"/>
        <end position="165"/>
    </location>
</feature>
<dbReference type="AlphaFoldDB" id="J3JDG2"/>
<accession>J3JDG2</accession>